<reference evidence="3" key="1">
    <citation type="submission" date="2016-10" db="EMBL/GenBank/DDBJ databases">
        <authorList>
            <person name="Varghese N."/>
            <person name="Submissions S."/>
        </authorList>
    </citation>
    <scope>NUCLEOTIDE SEQUENCE [LARGE SCALE GENOMIC DNA]</scope>
    <source>
        <strain evidence="3">CGMCC 1.10683</strain>
    </source>
</reference>
<sequence>MIATLSSLLLAAAQATPQTPPADPVPEPDLSLAIMAHADSVRWRQVGSVRVRAWSEPAGTIVEENLSTGLPRPIPGQRTFRDVDWTLRGEATIAASRPEARLEAGATPPETTSETIQGEPE</sequence>
<dbReference type="RefSeq" id="WP_092306156.1">
    <property type="nucleotide sequence ID" value="NZ_FOZV01000001.1"/>
</dbReference>
<keyword evidence="3" id="KW-1185">Reference proteome</keyword>
<accession>A0A1I6NQU2</accession>
<gene>
    <name evidence="2" type="ORF">SAMN05192570_0363</name>
</gene>
<proteinExistence type="predicted"/>
<dbReference type="STRING" id="871741.SAMN05192570_0363"/>
<evidence type="ECO:0000256" key="1">
    <source>
        <dbReference type="SAM" id="MobiDB-lite"/>
    </source>
</evidence>
<dbReference type="Proteomes" id="UP000198788">
    <property type="component" value="Unassembled WGS sequence"/>
</dbReference>
<dbReference type="AlphaFoldDB" id="A0A1I6NQU2"/>
<evidence type="ECO:0000313" key="2">
    <source>
        <dbReference type="EMBL" id="SFS30265.1"/>
    </source>
</evidence>
<name>A0A1I6NQU2_9CAUL</name>
<evidence type="ECO:0000313" key="3">
    <source>
        <dbReference type="Proteomes" id="UP000198788"/>
    </source>
</evidence>
<feature type="region of interest" description="Disordered" evidence="1">
    <location>
        <begin position="96"/>
        <end position="121"/>
    </location>
</feature>
<organism evidence="2 3">
    <name type="scientific">Brevundimonas viscosa</name>
    <dbReference type="NCBI Taxonomy" id="871741"/>
    <lineage>
        <taxon>Bacteria</taxon>
        <taxon>Pseudomonadati</taxon>
        <taxon>Pseudomonadota</taxon>
        <taxon>Alphaproteobacteria</taxon>
        <taxon>Caulobacterales</taxon>
        <taxon>Caulobacteraceae</taxon>
        <taxon>Brevundimonas</taxon>
    </lineage>
</organism>
<protein>
    <submittedName>
        <fullName evidence="2">Uncharacterized protein</fullName>
    </submittedName>
</protein>
<dbReference type="EMBL" id="FOZV01000001">
    <property type="protein sequence ID" value="SFS30265.1"/>
    <property type="molecule type" value="Genomic_DNA"/>
</dbReference>
<feature type="compositionally biased region" description="Polar residues" evidence="1">
    <location>
        <begin position="109"/>
        <end position="121"/>
    </location>
</feature>